<comment type="subcellular location">
    <subcellularLocation>
        <location evidence="1">Membrane</location>
        <topology evidence="1">Multi-pass membrane protein</topology>
    </subcellularLocation>
</comment>
<dbReference type="PANTHER" id="PTHR43495:SF5">
    <property type="entry name" value="GAMMA-AMINOBUTYRIC ACID PERMEASE"/>
    <property type="match status" value="1"/>
</dbReference>
<protein>
    <submittedName>
        <fullName evidence="11">Amino acid transporter</fullName>
    </submittedName>
</protein>
<dbReference type="GO" id="GO:0055085">
    <property type="term" value="P:transmembrane transport"/>
    <property type="evidence" value="ECO:0007669"/>
    <property type="project" value="InterPro"/>
</dbReference>
<organism evidence="11 12">
    <name type="scientific">Streptomyces swartbergensis</name>
    <dbReference type="NCBI Taxonomy" id="487165"/>
    <lineage>
        <taxon>Bacteria</taxon>
        <taxon>Bacillati</taxon>
        <taxon>Actinomycetota</taxon>
        <taxon>Actinomycetes</taxon>
        <taxon>Kitasatosporales</taxon>
        <taxon>Streptomycetaceae</taxon>
        <taxon>Streptomyces</taxon>
    </lineage>
</organism>
<feature type="transmembrane region" description="Helical" evidence="9">
    <location>
        <begin position="169"/>
        <end position="194"/>
    </location>
</feature>
<evidence type="ECO:0000256" key="4">
    <source>
        <dbReference type="ARBA" id="ARBA00022692"/>
    </source>
</evidence>
<sequence>MSTDSSTSHPADPQRGDCPQSGAPVLGTGLKRRHVTMLAISGAIGAGLFLGAGAGIHTAGPGILLSYSLAGLLMVLVMRMLAEMAVAQPSSGSFSVYAERAFGRWAGFTVGWLYWWLLVVVVAAEATGAAAIAHSWLPAVPQWTYVLAFMAALTAVNLFDVGHFGEFEFWFGAIKVTAVVAFLVLGTLAVLGVLPGSHPVGLTNLTSHGGFLPHGISGVLTGLLAVVFSFGGMELVTIAAAESPDPSQAVAKATRTVIARLLLFYIGSVALMVLLLPWTSASAATSPFVTVLQRIGIPASAGLMNVVVLTSLLSALNSNLYGASRMAFSLAQRRDAPQGLLNVSRGGVPRMAVLASVSFGFVAVILNFLAPDRVLPFLLNTIGAIILVVWIAIALSQLRLRQIAERTPGRTPTVRMWGHPWLSWTALAGMTGVLALMCTDTGARGQLLSTAALTALILLAAAIRTARAKNPAKP</sequence>
<keyword evidence="6 9" id="KW-1133">Transmembrane helix</keyword>
<dbReference type="GO" id="GO:0016020">
    <property type="term" value="C:membrane"/>
    <property type="evidence" value="ECO:0007669"/>
    <property type="project" value="UniProtKB-SubCell"/>
</dbReference>
<dbReference type="PANTHER" id="PTHR43495">
    <property type="entry name" value="GABA PERMEASE"/>
    <property type="match status" value="1"/>
</dbReference>
<comment type="similarity">
    <text evidence="2">Belongs to the amino acid-polyamine-organocation (APC) superfamily. Amino acid transporter (AAT) (TC 2.A.3.1) family.</text>
</comment>
<gene>
    <name evidence="11" type="ORF">CA983_05645</name>
</gene>
<feature type="domain" description="Amino acid permease/ SLC12A" evidence="10">
    <location>
        <begin position="34"/>
        <end position="442"/>
    </location>
</feature>
<evidence type="ECO:0000256" key="1">
    <source>
        <dbReference type="ARBA" id="ARBA00004141"/>
    </source>
</evidence>
<feature type="transmembrane region" description="Helical" evidence="9">
    <location>
        <begin position="257"/>
        <end position="275"/>
    </location>
</feature>
<accession>A0A243S8U5</accession>
<feature type="transmembrane region" description="Helical" evidence="9">
    <location>
        <begin position="416"/>
        <end position="437"/>
    </location>
</feature>
<feature type="transmembrane region" description="Helical" evidence="9">
    <location>
        <begin position="62"/>
        <end position="82"/>
    </location>
</feature>
<evidence type="ECO:0000256" key="8">
    <source>
        <dbReference type="SAM" id="MobiDB-lite"/>
    </source>
</evidence>
<dbReference type="Gene3D" id="1.20.1740.10">
    <property type="entry name" value="Amino acid/polyamine transporter I"/>
    <property type="match status" value="1"/>
</dbReference>
<dbReference type="PROSITE" id="PS00218">
    <property type="entry name" value="AMINO_ACID_PERMEASE_1"/>
    <property type="match status" value="1"/>
</dbReference>
<reference evidence="11 12" key="1">
    <citation type="submission" date="2017-05" db="EMBL/GenBank/DDBJ databases">
        <title>Biotechnological potential of actinobacteria isolated from South African environments.</title>
        <authorList>
            <person name="Le Roes-Hill M."/>
            <person name="Prins A."/>
            <person name="Durrell K.A."/>
        </authorList>
    </citation>
    <scope>NUCLEOTIDE SEQUENCE [LARGE SCALE GENOMIC DNA]</scope>
    <source>
        <strain evidence="11 12">HMC13</strain>
    </source>
</reference>
<dbReference type="Pfam" id="PF00324">
    <property type="entry name" value="AA_permease"/>
    <property type="match status" value="1"/>
</dbReference>
<dbReference type="FunFam" id="1.20.1740.10:FF:000001">
    <property type="entry name" value="Amino acid permease"/>
    <property type="match status" value="1"/>
</dbReference>
<evidence type="ECO:0000313" key="11">
    <source>
        <dbReference type="EMBL" id="OUD04135.1"/>
    </source>
</evidence>
<comment type="caution">
    <text evidence="11">The sequence shown here is derived from an EMBL/GenBank/DDBJ whole genome shotgun (WGS) entry which is preliminary data.</text>
</comment>
<dbReference type="GO" id="GO:0006865">
    <property type="term" value="P:amino acid transport"/>
    <property type="evidence" value="ECO:0007669"/>
    <property type="project" value="UniProtKB-KW"/>
</dbReference>
<keyword evidence="3" id="KW-0813">Transport</keyword>
<evidence type="ECO:0000256" key="7">
    <source>
        <dbReference type="ARBA" id="ARBA00023136"/>
    </source>
</evidence>
<dbReference type="InterPro" id="IPR004841">
    <property type="entry name" value="AA-permease/SLC12A_dom"/>
</dbReference>
<proteinExistence type="inferred from homology"/>
<keyword evidence="12" id="KW-1185">Reference proteome</keyword>
<feature type="transmembrane region" description="Helical" evidence="9">
    <location>
        <begin position="113"/>
        <end position="137"/>
    </location>
</feature>
<dbReference type="Proteomes" id="UP000195105">
    <property type="component" value="Unassembled WGS sequence"/>
</dbReference>
<evidence type="ECO:0000313" key="12">
    <source>
        <dbReference type="Proteomes" id="UP000195105"/>
    </source>
</evidence>
<feature type="transmembrane region" description="Helical" evidence="9">
    <location>
        <begin position="443"/>
        <end position="463"/>
    </location>
</feature>
<dbReference type="InterPro" id="IPR004840">
    <property type="entry name" value="Amino_acid_permease_CS"/>
</dbReference>
<feature type="transmembrane region" description="Helical" evidence="9">
    <location>
        <begin position="214"/>
        <end position="236"/>
    </location>
</feature>
<keyword evidence="7 9" id="KW-0472">Membrane</keyword>
<keyword evidence="4 9" id="KW-0812">Transmembrane</keyword>
<dbReference type="EMBL" id="NGFN01000020">
    <property type="protein sequence ID" value="OUD04135.1"/>
    <property type="molecule type" value="Genomic_DNA"/>
</dbReference>
<evidence type="ECO:0000256" key="2">
    <source>
        <dbReference type="ARBA" id="ARBA00008583"/>
    </source>
</evidence>
<feature type="transmembrane region" description="Helical" evidence="9">
    <location>
        <begin position="351"/>
        <end position="369"/>
    </location>
</feature>
<feature type="region of interest" description="Disordered" evidence="8">
    <location>
        <begin position="1"/>
        <end position="23"/>
    </location>
</feature>
<feature type="transmembrane region" description="Helical" evidence="9">
    <location>
        <begin position="35"/>
        <end position="56"/>
    </location>
</feature>
<evidence type="ECO:0000256" key="6">
    <source>
        <dbReference type="ARBA" id="ARBA00022989"/>
    </source>
</evidence>
<feature type="transmembrane region" description="Helical" evidence="9">
    <location>
        <begin position="143"/>
        <end position="162"/>
    </location>
</feature>
<evidence type="ECO:0000259" key="10">
    <source>
        <dbReference type="Pfam" id="PF00324"/>
    </source>
</evidence>
<dbReference type="AlphaFoldDB" id="A0A243S8U5"/>
<evidence type="ECO:0000256" key="9">
    <source>
        <dbReference type="SAM" id="Phobius"/>
    </source>
</evidence>
<feature type="transmembrane region" description="Helical" evidence="9">
    <location>
        <begin position="375"/>
        <end position="395"/>
    </location>
</feature>
<evidence type="ECO:0000256" key="3">
    <source>
        <dbReference type="ARBA" id="ARBA00022448"/>
    </source>
</evidence>
<feature type="transmembrane region" description="Helical" evidence="9">
    <location>
        <begin position="295"/>
        <end position="316"/>
    </location>
</feature>
<dbReference type="RefSeq" id="WP_086599775.1">
    <property type="nucleotide sequence ID" value="NZ_NGFN01000020.1"/>
</dbReference>
<dbReference type="PIRSF" id="PIRSF006060">
    <property type="entry name" value="AA_transporter"/>
    <property type="match status" value="1"/>
</dbReference>
<keyword evidence="5" id="KW-0029">Amino-acid transport</keyword>
<evidence type="ECO:0000256" key="5">
    <source>
        <dbReference type="ARBA" id="ARBA00022970"/>
    </source>
</evidence>
<name>A0A243S8U5_9ACTN</name>